<reference evidence="3 4" key="1">
    <citation type="submission" date="2017-09" db="EMBL/GenBank/DDBJ databases">
        <title>WGS assembly of Aquilegia coerulea Goldsmith.</title>
        <authorList>
            <person name="Hodges S."/>
            <person name="Kramer E."/>
            <person name="Nordborg M."/>
            <person name="Tomkins J."/>
            <person name="Borevitz J."/>
            <person name="Derieg N."/>
            <person name="Yan J."/>
            <person name="Mihaltcheva S."/>
            <person name="Hayes R.D."/>
            <person name="Rokhsar D."/>
        </authorList>
    </citation>
    <scope>NUCLEOTIDE SEQUENCE [LARGE SCALE GENOMIC DNA]</scope>
    <source>
        <strain evidence="4">cv. Goldsmith</strain>
    </source>
</reference>
<dbReference type="STRING" id="218851.A0A2G5CBH3"/>
<accession>A0A2G5CBH3</accession>
<organism evidence="3 4">
    <name type="scientific">Aquilegia coerulea</name>
    <name type="common">Rocky mountain columbine</name>
    <dbReference type="NCBI Taxonomy" id="218851"/>
    <lineage>
        <taxon>Eukaryota</taxon>
        <taxon>Viridiplantae</taxon>
        <taxon>Streptophyta</taxon>
        <taxon>Embryophyta</taxon>
        <taxon>Tracheophyta</taxon>
        <taxon>Spermatophyta</taxon>
        <taxon>Magnoliopsida</taxon>
        <taxon>Ranunculales</taxon>
        <taxon>Ranunculaceae</taxon>
        <taxon>Thalictroideae</taxon>
        <taxon>Aquilegia</taxon>
    </lineage>
</organism>
<keyword evidence="2" id="KW-0949">S-adenosyl-L-methionine</keyword>
<dbReference type="SUPFAM" id="SSF53335">
    <property type="entry name" value="S-adenosyl-L-methionine-dependent methyltransferases"/>
    <property type="match status" value="1"/>
</dbReference>
<dbReference type="EC" id="2.5.1.43" evidence="2"/>
<dbReference type="PROSITE" id="PS51142">
    <property type="entry name" value="NAS"/>
    <property type="match status" value="1"/>
</dbReference>
<evidence type="ECO:0000313" key="4">
    <source>
        <dbReference type="Proteomes" id="UP000230069"/>
    </source>
</evidence>
<dbReference type="PANTHER" id="PTHR32266:SF11">
    <property type="entry name" value="NICOTIANAMINE SYNTHASE"/>
    <property type="match status" value="1"/>
</dbReference>
<comment type="catalytic activity">
    <reaction evidence="2">
        <text>3 S-adenosyl-L-methionine = nicotianamine + 3 S-methyl-5'-thioadenosine + 3 H(+)</text>
        <dbReference type="Rhea" id="RHEA:16481"/>
        <dbReference type="ChEBI" id="CHEBI:15378"/>
        <dbReference type="ChEBI" id="CHEBI:17509"/>
        <dbReference type="ChEBI" id="CHEBI:58249"/>
        <dbReference type="ChEBI" id="CHEBI:59789"/>
        <dbReference type="EC" id="2.5.1.43"/>
    </reaction>
</comment>
<keyword evidence="4" id="KW-1185">Reference proteome</keyword>
<evidence type="ECO:0000256" key="2">
    <source>
        <dbReference type="RuleBase" id="RU368095"/>
    </source>
</evidence>
<dbReference type="GO" id="GO:0030410">
    <property type="term" value="F:nicotianamine synthase activity"/>
    <property type="evidence" value="ECO:0007669"/>
    <property type="project" value="UniProtKB-UniRule"/>
</dbReference>
<name>A0A2G5CBH3_AQUCA</name>
<gene>
    <name evidence="3" type="ORF">AQUCO_06800066v1</name>
</gene>
<protein>
    <recommendedName>
        <fullName evidence="2">Nicotianamine synthase</fullName>
        <ecNumber evidence="2">2.5.1.43</ecNumber>
    </recommendedName>
</protein>
<dbReference type="OrthoDB" id="1858069at2759"/>
<dbReference type="GO" id="GO:0030418">
    <property type="term" value="P:nicotianamine biosynthetic process"/>
    <property type="evidence" value="ECO:0007669"/>
    <property type="project" value="UniProtKB-UniRule"/>
</dbReference>
<comment type="similarity">
    <text evidence="1 2">Belongs to the nicotianamine synthase (NAS)-like family.</text>
</comment>
<evidence type="ECO:0000256" key="1">
    <source>
        <dbReference type="ARBA" id="ARBA00007009"/>
    </source>
</evidence>
<keyword evidence="2" id="KW-0808">Transferase</keyword>
<dbReference type="EMBL" id="KZ305085">
    <property type="protein sequence ID" value="PIA28638.1"/>
    <property type="molecule type" value="Genomic_DNA"/>
</dbReference>
<dbReference type="Gene3D" id="3.40.50.150">
    <property type="entry name" value="Vaccinia Virus protein VP39"/>
    <property type="match status" value="1"/>
</dbReference>
<evidence type="ECO:0000313" key="3">
    <source>
        <dbReference type="EMBL" id="PIA28638.1"/>
    </source>
</evidence>
<dbReference type="InterPro" id="IPR029063">
    <property type="entry name" value="SAM-dependent_MTases_sf"/>
</dbReference>
<dbReference type="InParanoid" id="A0A2G5CBH3"/>
<dbReference type="Pfam" id="PF03059">
    <property type="entry name" value="NAS"/>
    <property type="match status" value="1"/>
</dbReference>
<comment type="function">
    <text evidence="2">Synthesizes nicotianamine, a polyamine which serves as a sensor for the physiological iron status within the plant, and/or might be involved in the transport of iron.</text>
</comment>
<dbReference type="PANTHER" id="PTHR32266">
    <property type="entry name" value="NICOTIANAMINE SYNTHASE 3"/>
    <property type="match status" value="1"/>
</dbReference>
<dbReference type="Proteomes" id="UP000230069">
    <property type="component" value="Unassembled WGS sequence"/>
</dbReference>
<dbReference type="InterPro" id="IPR004298">
    <property type="entry name" value="Nicotian_synth"/>
</dbReference>
<dbReference type="AlphaFoldDB" id="A0A2G5CBH3"/>
<sequence length="187" mass="20952">MASFQASICEFEVPDELLIAQVMQIHVSICELESLRPSKQVNRTMLSLQAWSTAFYNGVVHPKRVAFIGSANNVARQIVTNDDELESRMKFETCDIMEVKDKLGEFDCIFLAALAGMDKKEKMKILAHVQKYMKVGGVLLIRSANGGRAFLYPVVDENDLVGFEVLSIFHPTDDVIDSVVLVRKPID</sequence>
<proteinExistence type="inferred from homology"/>